<evidence type="ECO:0000256" key="4">
    <source>
        <dbReference type="ARBA" id="ARBA00022777"/>
    </source>
</evidence>
<dbReference type="Pfam" id="PF02518">
    <property type="entry name" value="HATPase_c"/>
    <property type="match status" value="1"/>
</dbReference>
<evidence type="ECO:0000313" key="7">
    <source>
        <dbReference type="EMBL" id="NNF08375.1"/>
    </source>
</evidence>
<feature type="non-terminal residue" evidence="7">
    <location>
        <position position="1"/>
    </location>
</feature>
<evidence type="ECO:0000256" key="3">
    <source>
        <dbReference type="ARBA" id="ARBA00022679"/>
    </source>
</evidence>
<dbReference type="SUPFAM" id="SSF55874">
    <property type="entry name" value="ATPase domain of HSP90 chaperone/DNA topoisomerase II/histidine kinase"/>
    <property type="match status" value="1"/>
</dbReference>
<evidence type="ECO:0000259" key="6">
    <source>
        <dbReference type="PROSITE" id="PS50109"/>
    </source>
</evidence>
<keyword evidence="4 7" id="KW-0418">Kinase</keyword>
<evidence type="ECO:0000256" key="2">
    <source>
        <dbReference type="ARBA" id="ARBA00012438"/>
    </source>
</evidence>
<dbReference type="Gene3D" id="3.30.565.10">
    <property type="entry name" value="Histidine kinase-like ATPase, C-terminal domain"/>
    <property type="match status" value="1"/>
</dbReference>
<sequence length="184" mass="19832">RAKLGSLDSASHYLNRLINNLLDIAKLDKGEPSPKLAPVSMAAVMENALQICSPLLEAKKLSIENHLTDDKVQGDEERLSKVLLNLLDNAIKYSPPGGTLFLSSTTDGDTLTTAIGDSGPGIPDDPETLFQRFRQGKESPHSTRQGFGLGLFIVQNYVESMGGAVWAEERPGGGALFSFHLNRA</sequence>
<dbReference type="InterPro" id="IPR036890">
    <property type="entry name" value="HATPase_C_sf"/>
</dbReference>
<dbReference type="PANTHER" id="PTHR43711:SF1">
    <property type="entry name" value="HISTIDINE KINASE 1"/>
    <property type="match status" value="1"/>
</dbReference>
<dbReference type="AlphaFoldDB" id="A0A7Y2H3T0"/>
<dbReference type="InterPro" id="IPR050736">
    <property type="entry name" value="Sensor_HK_Regulatory"/>
</dbReference>
<name>A0A7Y2H3T0_UNCEI</name>
<proteinExistence type="predicted"/>
<dbReference type="GO" id="GO:0004673">
    <property type="term" value="F:protein histidine kinase activity"/>
    <property type="evidence" value="ECO:0007669"/>
    <property type="project" value="UniProtKB-EC"/>
</dbReference>
<evidence type="ECO:0000313" key="8">
    <source>
        <dbReference type="Proteomes" id="UP000547674"/>
    </source>
</evidence>
<keyword evidence="3" id="KW-0808">Transferase</keyword>
<dbReference type="PRINTS" id="PR00344">
    <property type="entry name" value="BCTRLSENSOR"/>
</dbReference>
<dbReference type="Proteomes" id="UP000547674">
    <property type="component" value="Unassembled WGS sequence"/>
</dbReference>
<organism evidence="7 8">
    <name type="scientific">Eiseniibacteriota bacterium</name>
    <dbReference type="NCBI Taxonomy" id="2212470"/>
    <lineage>
        <taxon>Bacteria</taxon>
        <taxon>Candidatus Eiseniibacteriota</taxon>
    </lineage>
</organism>
<dbReference type="EC" id="2.7.13.3" evidence="2"/>
<dbReference type="CDD" id="cd00075">
    <property type="entry name" value="HATPase"/>
    <property type="match status" value="1"/>
</dbReference>
<evidence type="ECO:0000256" key="5">
    <source>
        <dbReference type="ARBA" id="ARBA00023012"/>
    </source>
</evidence>
<feature type="domain" description="Histidine kinase" evidence="6">
    <location>
        <begin position="1"/>
        <end position="184"/>
    </location>
</feature>
<accession>A0A7Y2H3T0</accession>
<dbReference type="InterPro" id="IPR004358">
    <property type="entry name" value="Sig_transdc_His_kin-like_C"/>
</dbReference>
<gene>
    <name evidence="7" type="ORF">HKN21_16560</name>
</gene>
<keyword evidence="5" id="KW-0902">Two-component regulatory system</keyword>
<dbReference type="InterPro" id="IPR005467">
    <property type="entry name" value="His_kinase_dom"/>
</dbReference>
<evidence type="ECO:0000256" key="1">
    <source>
        <dbReference type="ARBA" id="ARBA00000085"/>
    </source>
</evidence>
<dbReference type="GO" id="GO:0000160">
    <property type="term" value="P:phosphorelay signal transduction system"/>
    <property type="evidence" value="ECO:0007669"/>
    <property type="project" value="UniProtKB-KW"/>
</dbReference>
<comment type="catalytic activity">
    <reaction evidence="1">
        <text>ATP + protein L-histidine = ADP + protein N-phospho-L-histidine.</text>
        <dbReference type="EC" id="2.7.13.3"/>
    </reaction>
</comment>
<comment type="caution">
    <text evidence="7">The sequence shown here is derived from an EMBL/GenBank/DDBJ whole genome shotgun (WGS) entry which is preliminary data.</text>
</comment>
<dbReference type="PANTHER" id="PTHR43711">
    <property type="entry name" value="TWO-COMPONENT HISTIDINE KINASE"/>
    <property type="match status" value="1"/>
</dbReference>
<reference evidence="7 8" key="1">
    <citation type="submission" date="2020-03" db="EMBL/GenBank/DDBJ databases">
        <title>Metabolic flexibility allows generalist bacteria to become dominant in a frequently disturbed ecosystem.</title>
        <authorList>
            <person name="Chen Y.-J."/>
            <person name="Leung P.M."/>
            <person name="Bay S.K."/>
            <person name="Hugenholtz P."/>
            <person name="Kessler A.J."/>
            <person name="Shelley G."/>
            <person name="Waite D.W."/>
            <person name="Cook P.L."/>
            <person name="Greening C."/>
        </authorList>
    </citation>
    <scope>NUCLEOTIDE SEQUENCE [LARGE SCALE GENOMIC DNA]</scope>
    <source>
        <strain evidence="7">SS_bin_28</strain>
    </source>
</reference>
<dbReference type="PROSITE" id="PS50109">
    <property type="entry name" value="HIS_KIN"/>
    <property type="match status" value="1"/>
</dbReference>
<dbReference type="InterPro" id="IPR003594">
    <property type="entry name" value="HATPase_dom"/>
</dbReference>
<dbReference type="EMBL" id="JABDJR010000665">
    <property type="protein sequence ID" value="NNF08375.1"/>
    <property type="molecule type" value="Genomic_DNA"/>
</dbReference>
<dbReference type="SMART" id="SM00387">
    <property type="entry name" value="HATPase_c"/>
    <property type="match status" value="1"/>
</dbReference>
<protein>
    <recommendedName>
        <fullName evidence="2">histidine kinase</fullName>
        <ecNumber evidence="2">2.7.13.3</ecNumber>
    </recommendedName>
</protein>